<dbReference type="STRING" id="1453999.AW06_003183"/>
<proteinExistence type="predicted"/>
<gene>
    <name evidence="1" type="ORF">AW06_003183</name>
</gene>
<dbReference type="RefSeq" id="WP_034951306.1">
    <property type="nucleotide sequence ID" value="NZ_JDST02000074.1"/>
</dbReference>
<evidence type="ECO:0000313" key="1">
    <source>
        <dbReference type="EMBL" id="KFB75801.1"/>
    </source>
</evidence>
<evidence type="ECO:0000313" key="2">
    <source>
        <dbReference type="Proteomes" id="UP000021315"/>
    </source>
</evidence>
<dbReference type="Proteomes" id="UP000021315">
    <property type="component" value="Unassembled WGS sequence"/>
</dbReference>
<name>A0A080M422_9PROT</name>
<comment type="caution">
    <text evidence="1">The sequence shown here is derived from an EMBL/GenBank/DDBJ whole genome shotgun (WGS) entry which is preliminary data.</text>
</comment>
<dbReference type="AlphaFoldDB" id="A0A080M422"/>
<protein>
    <submittedName>
        <fullName evidence="1">YgiT-type zinc finger domain protein</fullName>
    </submittedName>
</protein>
<organism evidence="1 2">
    <name type="scientific">Candidatus Accumulibacter cognatus</name>
    <dbReference type="NCBI Taxonomy" id="2954383"/>
    <lineage>
        <taxon>Bacteria</taxon>
        <taxon>Pseudomonadati</taxon>
        <taxon>Pseudomonadota</taxon>
        <taxon>Betaproteobacteria</taxon>
        <taxon>Candidatus Accumulibacter</taxon>
    </lineage>
</organism>
<sequence length="87" mass="10024">MTDHCVFCGNKHLSAKTTRYLHQQDGEMLIVEEVPCLECDFCGEQYFDIGVLKRIESDHLEIAEHRRQPQRYVRVAVESFGGADRAP</sequence>
<accession>A0A080M422</accession>
<reference evidence="1" key="1">
    <citation type="submission" date="2014-02" db="EMBL/GenBank/DDBJ databases">
        <title>Expanding our view of genomic diversity in Candidatus Accumulibacter clades.</title>
        <authorList>
            <person name="Skennerton C.T."/>
            <person name="Barr J.J."/>
            <person name="Slater F.R."/>
            <person name="Bond P.L."/>
            <person name="Tyson G.W."/>
        </authorList>
    </citation>
    <scope>NUCLEOTIDE SEQUENCE [LARGE SCALE GENOMIC DNA]</scope>
</reference>
<dbReference type="Gene3D" id="3.10.20.860">
    <property type="match status" value="1"/>
</dbReference>
<dbReference type="NCBIfam" id="TIGR03831">
    <property type="entry name" value="YgiT_finger"/>
    <property type="match status" value="1"/>
</dbReference>
<keyword evidence="2" id="KW-1185">Reference proteome</keyword>
<dbReference type="InterPro" id="IPR022453">
    <property type="entry name" value="Znf_MqsA-type"/>
</dbReference>
<dbReference type="EMBL" id="JDST02000074">
    <property type="protein sequence ID" value="KFB75801.1"/>
    <property type="molecule type" value="Genomic_DNA"/>
</dbReference>